<dbReference type="RefSeq" id="WP_185043190.1">
    <property type="nucleotide sequence ID" value="NZ_BAABFG010000005.1"/>
</dbReference>
<reference evidence="1 2" key="1">
    <citation type="submission" date="2020-08" db="EMBL/GenBank/DDBJ databases">
        <title>Sequencing the genomes of 1000 actinobacteria strains.</title>
        <authorList>
            <person name="Klenk H.-P."/>
        </authorList>
    </citation>
    <scope>NUCLEOTIDE SEQUENCE [LARGE SCALE GENOMIC DNA]</scope>
    <source>
        <strain evidence="1 2">DSM 45809</strain>
    </source>
</reference>
<organism evidence="1 2">
    <name type="scientific">Actinoplanes octamycinicus</name>
    <dbReference type="NCBI Taxonomy" id="135948"/>
    <lineage>
        <taxon>Bacteria</taxon>
        <taxon>Bacillati</taxon>
        <taxon>Actinomycetota</taxon>
        <taxon>Actinomycetes</taxon>
        <taxon>Micromonosporales</taxon>
        <taxon>Micromonosporaceae</taxon>
        <taxon>Actinoplanes</taxon>
    </lineage>
</organism>
<accession>A0A7W7H2P3</accession>
<sequence>MRAAPNPWALLEEAAKPGLGVLTESSEGGEDVKSLEWHRAVKRYVLPRLNGRWQAHGALLYPVPFEWLWPGLVMSTRPGSRHFSVVALTQLLVRPFRAFSGISSIDLQRAAGWEAWVLPESLEDAGPVMEQFHERIVDVAMPFFEQHDSLTSCVALVERKVQDNPESVRDLEALFYLRVLTDDLDQALPIVDTIQALATVHAGESPWIGKLVQDVVRVANAARNDRNEALDILREYAEGTRAELKIRAST</sequence>
<keyword evidence="2" id="KW-1185">Reference proteome</keyword>
<comment type="caution">
    <text evidence="1">The sequence shown here is derived from an EMBL/GenBank/DDBJ whole genome shotgun (WGS) entry which is preliminary data.</text>
</comment>
<name>A0A7W7H2P3_9ACTN</name>
<gene>
    <name evidence="1" type="ORF">BJY16_006347</name>
</gene>
<proteinExistence type="predicted"/>
<dbReference type="Proteomes" id="UP000546162">
    <property type="component" value="Unassembled WGS sequence"/>
</dbReference>
<dbReference type="EMBL" id="JACHNB010000001">
    <property type="protein sequence ID" value="MBB4742888.1"/>
    <property type="molecule type" value="Genomic_DNA"/>
</dbReference>
<dbReference type="AlphaFoldDB" id="A0A7W7H2P3"/>
<evidence type="ECO:0000313" key="2">
    <source>
        <dbReference type="Proteomes" id="UP000546162"/>
    </source>
</evidence>
<protein>
    <submittedName>
        <fullName evidence="1">Uncharacterized protein</fullName>
    </submittedName>
</protein>
<evidence type="ECO:0000313" key="1">
    <source>
        <dbReference type="EMBL" id="MBB4742888.1"/>
    </source>
</evidence>